<feature type="transmembrane region" description="Helical" evidence="11">
    <location>
        <begin position="133"/>
        <end position="156"/>
    </location>
</feature>
<feature type="transmembrane region" description="Helical" evidence="11">
    <location>
        <begin position="225"/>
        <end position="247"/>
    </location>
</feature>
<dbReference type="PANTHER" id="PTHR24230">
    <property type="entry name" value="G-PROTEIN COUPLED RECEPTOR"/>
    <property type="match status" value="1"/>
</dbReference>
<dbReference type="GO" id="GO:0008528">
    <property type="term" value="F:G protein-coupled peptide receptor activity"/>
    <property type="evidence" value="ECO:0007669"/>
    <property type="project" value="TreeGrafter"/>
</dbReference>
<feature type="transmembrane region" description="Helical" evidence="11">
    <location>
        <begin position="177"/>
        <end position="200"/>
    </location>
</feature>
<evidence type="ECO:0000256" key="6">
    <source>
        <dbReference type="ARBA" id="ARBA00023040"/>
    </source>
</evidence>
<dbReference type="PROSITE" id="PS50262">
    <property type="entry name" value="G_PROTEIN_RECEP_F1_2"/>
    <property type="match status" value="1"/>
</dbReference>
<keyword evidence="3" id="KW-1003">Cell membrane</keyword>
<comment type="similarity">
    <text evidence="2 10">Belongs to the G-protein coupled receptor 1 family.</text>
</comment>
<keyword evidence="14" id="KW-1185">Reference proteome</keyword>
<keyword evidence="7 11" id="KW-0472">Membrane</keyword>
<comment type="subcellular location">
    <subcellularLocation>
        <location evidence="1">Cell membrane</location>
        <topology evidence="1">Multi-pass membrane protein</topology>
    </subcellularLocation>
</comment>
<evidence type="ECO:0000256" key="10">
    <source>
        <dbReference type="RuleBase" id="RU000688"/>
    </source>
</evidence>
<dbReference type="PANTHER" id="PTHR24230:SF163">
    <property type="entry name" value="CORAZONIN RECEPTOR, ISOFORM B"/>
    <property type="match status" value="1"/>
</dbReference>
<dbReference type="Pfam" id="PF00001">
    <property type="entry name" value="7tm_1"/>
    <property type="match status" value="1"/>
</dbReference>
<organism evidence="13 14">
    <name type="scientific">Orchesella cincta</name>
    <name type="common">Springtail</name>
    <name type="synonym">Podura cincta</name>
    <dbReference type="NCBI Taxonomy" id="48709"/>
    <lineage>
        <taxon>Eukaryota</taxon>
        <taxon>Metazoa</taxon>
        <taxon>Ecdysozoa</taxon>
        <taxon>Arthropoda</taxon>
        <taxon>Hexapoda</taxon>
        <taxon>Collembola</taxon>
        <taxon>Entomobryomorpha</taxon>
        <taxon>Entomobryoidea</taxon>
        <taxon>Orchesellidae</taxon>
        <taxon>Orchesellinae</taxon>
        <taxon>Orchesella</taxon>
    </lineage>
</organism>
<evidence type="ECO:0000256" key="2">
    <source>
        <dbReference type="ARBA" id="ARBA00010663"/>
    </source>
</evidence>
<dbReference type="AlphaFoldDB" id="A0A1D2M6C9"/>
<evidence type="ECO:0000256" key="7">
    <source>
        <dbReference type="ARBA" id="ARBA00023136"/>
    </source>
</evidence>
<keyword evidence="6 10" id="KW-0297">G-protein coupled receptor</keyword>
<evidence type="ECO:0000256" key="11">
    <source>
        <dbReference type="SAM" id="Phobius"/>
    </source>
</evidence>
<feature type="non-terminal residue" evidence="13">
    <location>
        <position position="370"/>
    </location>
</feature>
<name>A0A1D2M6C9_ORCCI</name>
<sequence length="370" mass="42331">QNGKSSSNKNGFHEFPNYLVCNAPVLKANISLENDSAYVECHQITNNCSKSGNSFDTDDYSEVNVSHYHNETGLTLPLEFTQVREINKVYTIVYGVPFIFAAVGNLFVLFSVICQKPVGKTRVSLLLTKLCAADLIFLRAFGLYLSSNVVVCISVDRYYLIVHPLKSWAARVKRVKLSLVGAWIVSTAFATPQLFIYHVARHPEFPEFRQCVTKAFLKEGPNNELIYNVISVSALYIFPLLVVIYAYTRILLKLNRKSKEQRQANRNRDYEVYLDNATTSTLTNIFRSDFNRFVVDYPRKTRVILRCSENQTSSLSRADSSICWIGRELLRWMNGSRKFFFLVVVANSVVNPFIYGTVGRRQRRQDGIFQ</sequence>
<dbReference type="EMBL" id="LJIJ01003463">
    <property type="protein sequence ID" value="ODM88529.1"/>
    <property type="molecule type" value="Genomic_DNA"/>
</dbReference>
<proteinExistence type="inferred from homology"/>
<dbReference type="GO" id="GO:0005886">
    <property type="term" value="C:plasma membrane"/>
    <property type="evidence" value="ECO:0007669"/>
    <property type="project" value="UniProtKB-SubCell"/>
</dbReference>
<evidence type="ECO:0000313" key="13">
    <source>
        <dbReference type="EMBL" id="ODM88529.1"/>
    </source>
</evidence>
<feature type="non-terminal residue" evidence="13">
    <location>
        <position position="1"/>
    </location>
</feature>
<feature type="transmembrane region" description="Helical" evidence="11">
    <location>
        <begin position="92"/>
        <end position="113"/>
    </location>
</feature>
<evidence type="ECO:0000256" key="4">
    <source>
        <dbReference type="ARBA" id="ARBA00022692"/>
    </source>
</evidence>
<dbReference type="PROSITE" id="PS00237">
    <property type="entry name" value="G_PROTEIN_RECEP_F1_1"/>
    <property type="match status" value="1"/>
</dbReference>
<dbReference type="STRING" id="48709.A0A1D2M6C9"/>
<dbReference type="OrthoDB" id="6022667at2759"/>
<dbReference type="SUPFAM" id="SSF81321">
    <property type="entry name" value="Family A G protein-coupled receptor-like"/>
    <property type="match status" value="1"/>
</dbReference>
<evidence type="ECO:0000256" key="3">
    <source>
        <dbReference type="ARBA" id="ARBA00022475"/>
    </source>
</evidence>
<dbReference type="InterPro" id="IPR000276">
    <property type="entry name" value="GPCR_Rhodpsn"/>
</dbReference>
<evidence type="ECO:0000256" key="8">
    <source>
        <dbReference type="ARBA" id="ARBA00023170"/>
    </source>
</evidence>
<evidence type="ECO:0000259" key="12">
    <source>
        <dbReference type="PROSITE" id="PS50262"/>
    </source>
</evidence>
<keyword evidence="5 11" id="KW-1133">Transmembrane helix</keyword>
<keyword evidence="8 10" id="KW-0675">Receptor</keyword>
<reference evidence="13 14" key="1">
    <citation type="journal article" date="2016" name="Genome Biol. Evol.">
        <title>Gene Family Evolution Reflects Adaptation to Soil Environmental Stressors in the Genome of the Collembolan Orchesella cincta.</title>
        <authorList>
            <person name="Faddeeva-Vakhrusheva A."/>
            <person name="Derks M.F."/>
            <person name="Anvar S.Y."/>
            <person name="Agamennone V."/>
            <person name="Suring W."/>
            <person name="Smit S."/>
            <person name="van Straalen N.M."/>
            <person name="Roelofs D."/>
        </authorList>
    </citation>
    <scope>NUCLEOTIDE SEQUENCE [LARGE SCALE GENOMIC DNA]</scope>
    <source>
        <tissue evidence="13">Mixed pool</tissue>
    </source>
</reference>
<feature type="domain" description="G-protein coupled receptors family 1 profile" evidence="12">
    <location>
        <begin position="135"/>
        <end position="355"/>
    </location>
</feature>
<dbReference type="GO" id="GO:0007218">
    <property type="term" value="P:neuropeptide signaling pathway"/>
    <property type="evidence" value="ECO:0007669"/>
    <property type="project" value="TreeGrafter"/>
</dbReference>
<gene>
    <name evidence="13" type="ORF">Ocin01_18153</name>
</gene>
<dbReference type="InterPro" id="IPR017452">
    <property type="entry name" value="GPCR_Rhodpsn_7TM"/>
</dbReference>
<dbReference type="PRINTS" id="PR00237">
    <property type="entry name" value="GPCRRHODOPSN"/>
</dbReference>
<comment type="caution">
    <text evidence="13">The sequence shown here is derived from an EMBL/GenBank/DDBJ whole genome shotgun (WGS) entry which is preliminary data.</text>
</comment>
<feature type="transmembrane region" description="Helical" evidence="11">
    <location>
        <begin position="339"/>
        <end position="358"/>
    </location>
</feature>
<accession>A0A1D2M6C9</accession>
<keyword evidence="4 10" id="KW-0812">Transmembrane</keyword>
<evidence type="ECO:0000256" key="5">
    <source>
        <dbReference type="ARBA" id="ARBA00022989"/>
    </source>
</evidence>
<dbReference type="Gene3D" id="1.20.1070.10">
    <property type="entry name" value="Rhodopsin 7-helix transmembrane proteins"/>
    <property type="match status" value="1"/>
</dbReference>
<protein>
    <submittedName>
        <fullName evidence="13">Gonadotropin-releasing hormone II receptor</fullName>
    </submittedName>
</protein>
<evidence type="ECO:0000256" key="1">
    <source>
        <dbReference type="ARBA" id="ARBA00004651"/>
    </source>
</evidence>
<evidence type="ECO:0000313" key="14">
    <source>
        <dbReference type="Proteomes" id="UP000094527"/>
    </source>
</evidence>
<dbReference type="Proteomes" id="UP000094527">
    <property type="component" value="Unassembled WGS sequence"/>
</dbReference>
<evidence type="ECO:0000256" key="9">
    <source>
        <dbReference type="ARBA" id="ARBA00023224"/>
    </source>
</evidence>
<keyword evidence="9 10" id="KW-0807">Transducer</keyword>